<dbReference type="AlphaFoldDB" id="A0ABD1F730"/>
<sequence>MSLQMERRDQSDSQPKLYDNQKMYVCEKRNFFPKNLRVFCEGKQAYKTRLTGFINMYETRLLSVDTSNHQIGVKGNLIDMNEGSITFDDHTSMIYDPHRSSGSYNAEDIQGVSLEHVYRACPKDLSGIMSFIEAICMTGD</sequence>
<name>A0ABD1F730_HYPHA</name>
<protein>
    <submittedName>
        <fullName evidence="1">Uncharacterized protein</fullName>
    </submittedName>
</protein>
<proteinExistence type="predicted"/>
<accession>A0ABD1F730</accession>
<dbReference type="EMBL" id="JBDJPC010000002">
    <property type="protein sequence ID" value="KAL1513402.1"/>
    <property type="molecule type" value="Genomic_DNA"/>
</dbReference>
<evidence type="ECO:0000313" key="2">
    <source>
        <dbReference type="Proteomes" id="UP001566132"/>
    </source>
</evidence>
<organism evidence="1 2">
    <name type="scientific">Hypothenemus hampei</name>
    <name type="common">Coffee berry borer</name>
    <dbReference type="NCBI Taxonomy" id="57062"/>
    <lineage>
        <taxon>Eukaryota</taxon>
        <taxon>Metazoa</taxon>
        <taxon>Ecdysozoa</taxon>
        <taxon>Arthropoda</taxon>
        <taxon>Hexapoda</taxon>
        <taxon>Insecta</taxon>
        <taxon>Pterygota</taxon>
        <taxon>Neoptera</taxon>
        <taxon>Endopterygota</taxon>
        <taxon>Coleoptera</taxon>
        <taxon>Polyphaga</taxon>
        <taxon>Cucujiformia</taxon>
        <taxon>Curculionidae</taxon>
        <taxon>Scolytinae</taxon>
        <taxon>Hypothenemus</taxon>
    </lineage>
</organism>
<evidence type="ECO:0000313" key="1">
    <source>
        <dbReference type="EMBL" id="KAL1513402.1"/>
    </source>
</evidence>
<reference evidence="1 2" key="1">
    <citation type="submission" date="2024-05" db="EMBL/GenBank/DDBJ databases">
        <title>Genetic variation in Jamaican populations of the coffee berry borer (Hypothenemus hampei).</title>
        <authorList>
            <person name="Errbii M."/>
            <person name="Myrie A."/>
        </authorList>
    </citation>
    <scope>NUCLEOTIDE SEQUENCE [LARGE SCALE GENOMIC DNA]</scope>
    <source>
        <strain evidence="1">JA-Hopewell-2020-01-JO</strain>
        <tissue evidence="1">Whole body</tissue>
    </source>
</reference>
<gene>
    <name evidence="1" type="ORF">ABEB36_002820</name>
</gene>
<keyword evidence="2" id="KW-1185">Reference proteome</keyword>
<comment type="caution">
    <text evidence="1">The sequence shown here is derived from an EMBL/GenBank/DDBJ whole genome shotgun (WGS) entry which is preliminary data.</text>
</comment>
<dbReference type="Proteomes" id="UP001566132">
    <property type="component" value="Unassembled WGS sequence"/>
</dbReference>